<accession>A0A0P7I312</accession>
<gene>
    <name evidence="2" type="ORF">SY89_02047</name>
</gene>
<dbReference type="Pfam" id="PF01494">
    <property type="entry name" value="FAD_binding_3"/>
    <property type="match status" value="1"/>
</dbReference>
<dbReference type="InterPro" id="IPR036188">
    <property type="entry name" value="FAD/NAD-bd_sf"/>
</dbReference>
<dbReference type="OrthoDB" id="202449at2157"/>
<dbReference type="AlphaFoldDB" id="A0A0P7I312"/>
<keyword evidence="3" id="KW-1185">Reference proteome</keyword>
<dbReference type="PANTHER" id="PTHR43422">
    <property type="entry name" value="THIAMINE THIAZOLE SYNTHASE"/>
    <property type="match status" value="1"/>
</dbReference>
<proteinExistence type="predicted"/>
<dbReference type="PATRIC" id="fig|699431.3.peg.2099"/>
<feature type="domain" description="FAD-binding" evidence="1">
    <location>
        <begin position="2"/>
        <end position="330"/>
    </location>
</feature>
<sequence length="441" mass="47407">MGGSMAGLLAARVLSDAYDEVVVVERDTLPSAPTPRRGVPQGHHVHVLLEAGRATLCDLFPGYGEALIDAGGLIINVGEDLEQYEAGGFLASPATRMEMYCASRPLLEGVARERLAARDPVELRGGCQFTEYVVDDGRVEGVRVRGDDATETIPADLVVDATGRTSRTPQWLSEHGYDTPPTVEVEIDFTYSTIRIDRPAGNRRMLFVPQSAPRTSGGAAFPIEDGEWIVTLGGMHDADPPSTVAGFETYADRLPADGIRELVAERRVVSDGVDRYPFPSNRRRRYEALDDFPAGLVVIGDAIASFNPIYGQGMSVAALEAVQLHHLLASGDTDAIGPRFFAAASNVVDIAWSMAVGADSEFDATSGPTPTGAGLFNRYLNRLVRRAHTDEQLAEAYYRVVGMEEPPTALLRPSTVWRALRPAPGVGGFSAGRSALPNDRA</sequence>
<protein>
    <submittedName>
        <fullName evidence="2">FAD binding domain protein</fullName>
    </submittedName>
</protein>
<dbReference type="Proteomes" id="UP000050535">
    <property type="component" value="Unassembled WGS sequence"/>
</dbReference>
<dbReference type="InterPro" id="IPR002938">
    <property type="entry name" value="FAD-bd"/>
</dbReference>
<evidence type="ECO:0000313" key="2">
    <source>
        <dbReference type="EMBL" id="KPN31304.1"/>
    </source>
</evidence>
<dbReference type="SUPFAM" id="SSF51905">
    <property type="entry name" value="FAD/NAD(P)-binding domain"/>
    <property type="match status" value="1"/>
</dbReference>
<dbReference type="STRING" id="699431.SY89_02047"/>
<dbReference type="PANTHER" id="PTHR43422:SF3">
    <property type="entry name" value="THIAMINE THIAZOLE SYNTHASE"/>
    <property type="match status" value="1"/>
</dbReference>
<evidence type="ECO:0000313" key="3">
    <source>
        <dbReference type="Proteomes" id="UP000050535"/>
    </source>
</evidence>
<dbReference type="GO" id="GO:0071949">
    <property type="term" value="F:FAD binding"/>
    <property type="evidence" value="ECO:0007669"/>
    <property type="project" value="InterPro"/>
</dbReference>
<name>A0A0P7I312_9EURY</name>
<evidence type="ECO:0000259" key="1">
    <source>
        <dbReference type="Pfam" id="PF01494"/>
    </source>
</evidence>
<comment type="caution">
    <text evidence="2">The sequence shown here is derived from an EMBL/GenBank/DDBJ whole genome shotgun (WGS) entry which is preliminary data.</text>
</comment>
<dbReference type="EMBL" id="LGUC01000001">
    <property type="protein sequence ID" value="KPN31304.1"/>
    <property type="molecule type" value="Genomic_DNA"/>
</dbReference>
<dbReference type="Gene3D" id="3.50.50.60">
    <property type="entry name" value="FAD/NAD(P)-binding domain"/>
    <property type="match status" value="1"/>
</dbReference>
<organism evidence="2 3">
    <name type="scientific">Halolamina pelagica</name>
    <dbReference type="NCBI Taxonomy" id="699431"/>
    <lineage>
        <taxon>Archaea</taxon>
        <taxon>Methanobacteriati</taxon>
        <taxon>Methanobacteriota</taxon>
        <taxon>Stenosarchaea group</taxon>
        <taxon>Halobacteria</taxon>
        <taxon>Halobacteriales</taxon>
        <taxon>Haloferacaceae</taxon>
    </lineage>
</organism>
<reference evidence="3" key="1">
    <citation type="submission" date="2013-11" db="EMBL/GenBank/DDBJ databases">
        <authorList>
            <person name="Hoang H.T."/>
            <person name="Killian M.L."/>
            <person name="Madson D.M."/>
            <person name="Arruda P.H.E."/>
            <person name="Sun D."/>
            <person name="Schwartz K.J."/>
            <person name="Yoon K."/>
        </authorList>
    </citation>
    <scope>NUCLEOTIDE SEQUENCE [LARGE SCALE GENOMIC DNA]</scope>
    <source>
        <strain evidence="3">CDK2</strain>
    </source>
</reference>